<dbReference type="PANTHER" id="PTHR11455:SF9">
    <property type="entry name" value="CRYPTOCHROME CIRCADIAN CLOCK 5 ISOFORM X1"/>
    <property type="match status" value="1"/>
</dbReference>
<dbReference type="GO" id="GO:0003904">
    <property type="term" value="F:deoxyribodipyrimidine photo-lyase activity"/>
    <property type="evidence" value="ECO:0007669"/>
    <property type="project" value="UniProtKB-EC"/>
</dbReference>
<dbReference type="PRINTS" id="PR00147">
    <property type="entry name" value="DNAPHOTLYASE"/>
</dbReference>
<dbReference type="FunFam" id="1.10.579.10:FF:000003">
    <property type="entry name" value="Deoxyribodipyrimidine photo-lyase"/>
    <property type="match status" value="1"/>
</dbReference>
<dbReference type="HOGENOM" id="CLU_010348_2_2_4"/>
<dbReference type="Pfam" id="PF03441">
    <property type="entry name" value="FAD_binding_7"/>
    <property type="match status" value="1"/>
</dbReference>
<dbReference type="SUPFAM" id="SSF48173">
    <property type="entry name" value="Cryptochrome/photolyase FAD-binding domain"/>
    <property type="match status" value="1"/>
</dbReference>
<evidence type="ECO:0000256" key="9">
    <source>
        <dbReference type="RuleBase" id="RU004182"/>
    </source>
</evidence>
<evidence type="ECO:0000256" key="2">
    <source>
        <dbReference type="ARBA" id="ARBA00013149"/>
    </source>
</evidence>
<dbReference type="AlphaFoldDB" id="B6BWL3"/>
<evidence type="ECO:0000256" key="1">
    <source>
        <dbReference type="ARBA" id="ARBA00001932"/>
    </source>
</evidence>
<evidence type="ECO:0000256" key="3">
    <source>
        <dbReference type="ARBA" id="ARBA00014046"/>
    </source>
</evidence>
<accession>B6BWL3</accession>
<dbReference type="Gene3D" id="1.10.579.10">
    <property type="entry name" value="DNA Cyclobutane Dipyrimidine Photolyase, subunit A, domain 3"/>
    <property type="match status" value="1"/>
</dbReference>
<dbReference type="PROSITE" id="PS51645">
    <property type="entry name" value="PHR_CRY_ALPHA_BETA"/>
    <property type="match status" value="1"/>
</dbReference>
<evidence type="ECO:0000256" key="8">
    <source>
        <dbReference type="PIRSR" id="PIRSR602081-1"/>
    </source>
</evidence>
<name>B6BWL3_9PROT</name>
<dbReference type="InterPro" id="IPR014729">
    <property type="entry name" value="Rossmann-like_a/b/a_fold"/>
</dbReference>
<dbReference type="STRING" id="314607.KB13_1184"/>
<evidence type="ECO:0000256" key="6">
    <source>
        <dbReference type="ARBA" id="ARBA00022991"/>
    </source>
</evidence>
<feature type="binding site" evidence="8">
    <location>
        <begin position="232"/>
        <end position="239"/>
    </location>
    <ligand>
        <name>FAD</name>
        <dbReference type="ChEBI" id="CHEBI:57692"/>
    </ligand>
</feature>
<dbReference type="GO" id="GO:0000719">
    <property type="term" value="P:photoreactive repair"/>
    <property type="evidence" value="ECO:0007669"/>
    <property type="project" value="UniProtKB-ARBA"/>
</dbReference>
<keyword evidence="4 8" id="KW-0285">Flavoprotein</keyword>
<dbReference type="EC" id="4.1.99.3" evidence="2"/>
<dbReference type="PANTHER" id="PTHR11455">
    <property type="entry name" value="CRYPTOCHROME"/>
    <property type="match status" value="1"/>
</dbReference>
<dbReference type="PROSITE" id="PS00394">
    <property type="entry name" value="DNA_PHOTOLYASES_1_1"/>
    <property type="match status" value="1"/>
</dbReference>
<evidence type="ECO:0000313" key="12">
    <source>
        <dbReference type="Proteomes" id="UP000004188"/>
    </source>
</evidence>
<dbReference type="InterPro" id="IPR006050">
    <property type="entry name" value="DNA_photolyase_N"/>
</dbReference>
<evidence type="ECO:0000313" key="11">
    <source>
        <dbReference type="EMBL" id="EDZ65052.1"/>
    </source>
</evidence>
<reference evidence="12" key="1">
    <citation type="journal article" date="2012" name="Stand. Genomic Sci.">
        <title>Genome sequence of strain HIMB624, a cultured representative from the OM43 clade of marine Betaproteobacteria.</title>
        <authorList>
            <person name="Huggett M.J."/>
            <person name="Hayakawa D.H."/>
            <person name="Rappe M.S."/>
        </authorList>
    </citation>
    <scope>NUCLEOTIDE SEQUENCE [LARGE SCALE GENOMIC DNA]</scope>
    <source>
        <strain evidence="12">KB13</strain>
    </source>
</reference>
<dbReference type="InterPro" id="IPR036134">
    <property type="entry name" value="Crypto/Photolyase_FAD-like_sf"/>
</dbReference>
<feature type="binding site" evidence="8">
    <location>
        <position position="229"/>
    </location>
    <ligand>
        <name>FAD</name>
        <dbReference type="ChEBI" id="CHEBI:57692"/>
    </ligand>
</feature>
<evidence type="ECO:0000256" key="4">
    <source>
        <dbReference type="ARBA" id="ARBA00022630"/>
    </source>
</evidence>
<dbReference type="Gene3D" id="3.40.50.620">
    <property type="entry name" value="HUPs"/>
    <property type="match status" value="1"/>
</dbReference>
<keyword evidence="5 8" id="KW-0274">FAD</keyword>
<dbReference type="Proteomes" id="UP000004188">
    <property type="component" value="Unassembled WGS sequence"/>
</dbReference>
<gene>
    <name evidence="11" type="primary">phrB_1</name>
    <name evidence="11" type="ORF">KB13_1184</name>
</gene>
<dbReference type="GO" id="GO:0009416">
    <property type="term" value="P:response to light stimulus"/>
    <property type="evidence" value="ECO:0007669"/>
    <property type="project" value="TreeGrafter"/>
</dbReference>
<comment type="cofactor">
    <cofactor evidence="1">
        <name>(6R)-5,10-methylene-5,6,7,8-tetrahydrofolate</name>
        <dbReference type="ChEBI" id="CHEBI:15636"/>
    </cofactor>
</comment>
<dbReference type="Pfam" id="PF00875">
    <property type="entry name" value="DNA_photolyase"/>
    <property type="match status" value="1"/>
</dbReference>
<dbReference type="GO" id="GO:0003677">
    <property type="term" value="F:DNA binding"/>
    <property type="evidence" value="ECO:0007669"/>
    <property type="project" value="TreeGrafter"/>
</dbReference>
<dbReference type="InterPro" id="IPR005101">
    <property type="entry name" value="Cryptochr/Photolyase_FAD-bd"/>
</dbReference>
<dbReference type="SUPFAM" id="SSF52425">
    <property type="entry name" value="Cryptochrome/photolyase, N-terminal domain"/>
    <property type="match status" value="1"/>
</dbReference>
<dbReference type="InterPro" id="IPR018394">
    <property type="entry name" value="DNA_photolyase_1_CS_C"/>
</dbReference>
<dbReference type="InterPro" id="IPR002081">
    <property type="entry name" value="Cryptochrome/DNA_photolyase_1"/>
</dbReference>
<dbReference type="eggNOG" id="COG0415">
    <property type="taxonomic scope" value="Bacteria"/>
</dbReference>
<evidence type="ECO:0000259" key="10">
    <source>
        <dbReference type="PROSITE" id="PS51645"/>
    </source>
</evidence>
<evidence type="ECO:0000256" key="5">
    <source>
        <dbReference type="ARBA" id="ARBA00022827"/>
    </source>
</evidence>
<dbReference type="PROSITE" id="PS00691">
    <property type="entry name" value="DNA_PHOTOLYASES_1_2"/>
    <property type="match status" value="1"/>
</dbReference>
<dbReference type="GO" id="GO:0071949">
    <property type="term" value="F:FAD binding"/>
    <property type="evidence" value="ECO:0007669"/>
    <property type="project" value="TreeGrafter"/>
</dbReference>
<dbReference type="EMBL" id="DS995299">
    <property type="protein sequence ID" value="EDZ65052.1"/>
    <property type="molecule type" value="Genomic_DNA"/>
</dbReference>
<feature type="binding site" evidence="8">
    <location>
        <position position="184"/>
    </location>
    <ligand>
        <name>FAD</name>
        <dbReference type="ChEBI" id="CHEBI:57692"/>
    </ligand>
</feature>
<keyword evidence="6 9" id="KW-0157">Chromophore</keyword>
<keyword evidence="11" id="KW-0456">Lyase</keyword>
<proteinExistence type="inferred from homology"/>
<organism evidence="11 12">
    <name type="scientific">beta proteobacterium KB13</name>
    <dbReference type="NCBI Taxonomy" id="314607"/>
    <lineage>
        <taxon>Bacteria</taxon>
        <taxon>Pseudomonadati</taxon>
        <taxon>Pseudomonadota</taxon>
        <taxon>Betaproteobacteria</taxon>
        <taxon>Nitrosomonadales</taxon>
        <taxon>OM43 clade</taxon>
    </lineage>
</organism>
<keyword evidence="12" id="KW-1185">Reference proteome</keyword>
<dbReference type="InterPro" id="IPR036155">
    <property type="entry name" value="Crypto/Photolyase_N_sf"/>
</dbReference>
<protein>
    <recommendedName>
        <fullName evidence="3">Deoxyribodipyrimidine photo-lyase</fullName>
        <ecNumber evidence="2">4.1.99.3</ecNumber>
    </recommendedName>
</protein>
<feature type="binding site" evidence="8">
    <location>
        <begin position="330"/>
        <end position="332"/>
    </location>
    <ligand>
        <name>FAD</name>
        <dbReference type="ChEBI" id="CHEBI:57692"/>
    </ligand>
</feature>
<dbReference type="Gene3D" id="1.25.40.80">
    <property type="match status" value="1"/>
</dbReference>
<sequence length="429" mass="50371">MGKLKNKNDQRVDFIYQVLQDIKQTLKKYGSDIWILFGDPVHEIPKLAESINANAIFVNRDYEKYGVNRDNDVQKKLSELNKTFQSFKDQVLFEADEIVTKNNTHYSVFSPYRNNHLEKLLISGSGVSSYKLDDITFEKFNIDKMLTLDDIGFNSSNISSFQIATTHQDIQKQINEFKDRLEHYDQTRNFPAIKGVSYLSVHNRFGTISIREMANICLQNYATSGSKSWLNELIWRDFYFQIIVNFSHVQDGHSFKLQYDNLQYENNESFFESWKQGMTGFPIVDAAMRQLNTTGYMHNRLRMIVASFLTKDLLIDWRWGEEYFKEKLIDYDFSANNGGWQWAASVGCDAQPWFRIFNPLLQSQKFDSDGKFIKKYVPELSEFDKKNIHEPHAKFTPKDYPKPIIDHATQRPKALKMFEHVNNVVKKQH</sequence>
<comment type="catalytic activity">
    <reaction evidence="7">
        <text>cyclobutadipyrimidine (in DNA) = 2 pyrimidine residues (in DNA).</text>
        <dbReference type="EC" id="4.1.99.3"/>
    </reaction>
</comment>
<feature type="domain" description="Photolyase/cryptochrome alpha/beta" evidence="10">
    <location>
        <begin position="1"/>
        <end position="92"/>
    </location>
</feature>
<comment type="cofactor">
    <cofactor evidence="8">
        <name>FAD</name>
        <dbReference type="ChEBI" id="CHEBI:57692"/>
    </cofactor>
    <text evidence="8">Binds 1 FAD per subunit.</text>
</comment>
<evidence type="ECO:0000256" key="7">
    <source>
        <dbReference type="ARBA" id="ARBA00033999"/>
    </source>
</evidence>
<comment type="similarity">
    <text evidence="9">Belongs to the DNA photolyase family.</text>
</comment>